<evidence type="ECO:0000313" key="2">
    <source>
        <dbReference type="EMBL" id="AJG98268.1"/>
    </source>
</evidence>
<name>A0A0B5QN72_CLOBE</name>
<dbReference type="KEGG" id="cbei:LF65_01663"/>
<keyword evidence="2" id="KW-0808">Transferase</keyword>
<accession>A0A0B5QN72</accession>
<reference evidence="3" key="1">
    <citation type="submission" date="2014-12" db="EMBL/GenBank/DDBJ databases">
        <title>Genome sequence of Clostridium beijerinckii strain 59B.</title>
        <authorList>
            <person name="Little G.T."/>
            <person name="Minton N.P."/>
        </authorList>
    </citation>
    <scope>NUCLEOTIDE SEQUENCE [LARGE SCALE GENOMIC DNA]</scope>
    <source>
        <strain evidence="3">59B</strain>
    </source>
</reference>
<dbReference type="Proteomes" id="UP000031866">
    <property type="component" value="Chromosome"/>
</dbReference>
<dbReference type="InterPro" id="IPR051083">
    <property type="entry name" value="GrpII_Intron_Splice-Mob/Def"/>
</dbReference>
<evidence type="ECO:0000313" key="3">
    <source>
        <dbReference type="Proteomes" id="UP000031866"/>
    </source>
</evidence>
<gene>
    <name evidence="2" type="ORF">LF65_01663</name>
</gene>
<dbReference type="InterPro" id="IPR030931">
    <property type="entry name" value="Group_II_RT_mat"/>
</dbReference>
<proteinExistence type="predicted"/>
<dbReference type="RefSeq" id="WP_041895549.1">
    <property type="nucleotide sequence ID" value="NZ_CP010086.2"/>
</dbReference>
<dbReference type="PROSITE" id="PS50878">
    <property type="entry name" value="RT_POL"/>
    <property type="match status" value="1"/>
</dbReference>
<dbReference type="OrthoDB" id="9793236at2"/>
<dbReference type="InterPro" id="IPR043502">
    <property type="entry name" value="DNA/RNA_pol_sf"/>
</dbReference>
<dbReference type="PANTHER" id="PTHR34047">
    <property type="entry name" value="NUCLEAR INTRON MATURASE 1, MITOCHONDRIAL-RELATED"/>
    <property type="match status" value="1"/>
</dbReference>
<feature type="domain" description="Reverse transcriptase" evidence="1">
    <location>
        <begin position="101"/>
        <end position="341"/>
    </location>
</feature>
<dbReference type="CDD" id="cd01651">
    <property type="entry name" value="RT_G2_intron"/>
    <property type="match status" value="1"/>
</dbReference>
<organism evidence="2 3">
    <name type="scientific">Clostridium beijerinckii</name>
    <name type="common">Clostridium MP</name>
    <dbReference type="NCBI Taxonomy" id="1520"/>
    <lineage>
        <taxon>Bacteria</taxon>
        <taxon>Bacillati</taxon>
        <taxon>Bacillota</taxon>
        <taxon>Clostridia</taxon>
        <taxon>Eubacteriales</taxon>
        <taxon>Clostridiaceae</taxon>
        <taxon>Clostridium</taxon>
    </lineage>
</organism>
<keyword evidence="2" id="KW-0548">Nucleotidyltransferase</keyword>
<dbReference type="Pfam" id="PF00078">
    <property type="entry name" value="RVT_1"/>
    <property type="match status" value="1"/>
</dbReference>
<dbReference type="SUPFAM" id="SSF56672">
    <property type="entry name" value="DNA/RNA polymerases"/>
    <property type="match status" value="1"/>
</dbReference>
<dbReference type="InterPro" id="IPR025960">
    <property type="entry name" value="RVT_N"/>
</dbReference>
<dbReference type="STRING" id="1520.LF65_01663"/>
<dbReference type="GO" id="GO:0003964">
    <property type="term" value="F:RNA-directed DNA polymerase activity"/>
    <property type="evidence" value="ECO:0007669"/>
    <property type="project" value="UniProtKB-KW"/>
</dbReference>
<dbReference type="EMBL" id="CP010086">
    <property type="protein sequence ID" value="AJG98268.1"/>
    <property type="molecule type" value="Genomic_DNA"/>
</dbReference>
<dbReference type="PANTHER" id="PTHR34047:SF8">
    <property type="entry name" value="PROTEIN YKFC"/>
    <property type="match status" value="1"/>
</dbReference>
<evidence type="ECO:0000259" key="1">
    <source>
        <dbReference type="PROSITE" id="PS50878"/>
    </source>
</evidence>
<protein>
    <submittedName>
        <fullName evidence="2">Group II intron reverse transcriptase/maturase</fullName>
    </submittedName>
</protein>
<dbReference type="Pfam" id="PF08388">
    <property type="entry name" value="GIIM"/>
    <property type="match status" value="1"/>
</dbReference>
<dbReference type="AlphaFoldDB" id="A0A0B5QN72"/>
<sequence>MNFSNSTTDKTERLKDTKSLAFQWETIDWKQVECDVNRLQTRIAKATINGDKNKAKRLQYLLTHSFSAKAYAVRKVTTNKGKNTSGVDKKLWSTSASKMKAVLSLTDKNYKAKPLRRVYIKKKGKNQKRPLGIPTMYDRAMQTLYALALEPIAETKGDSISFGFRRGRNAKDACEQIFCVLARKCSPTWILEGDIKGCFDNINHEWLQSNIPMDKRIMKQFLKSGYVYKEKLFPTEIGSPQGGAISSIYANMTLDGLEKVIRDKYHRNSKGNIENHYRAKTKVNLIRYADDFVITANSKEVAEELKTTVSKFLQSRGLTLSEEKTVITHIDKGFDFLGWTFKKYNEKLIVKPSKSSIKSITRRCSTIILKEGKASTQSDLIRRLNQVIKSWTNYHKHVVASKAFSYINNILYHLLQQWAKHRHPNKNKWWRLNKYWHEKGWKRWLFKTDDYSLINLRRIKIVRHPKLQITKTPFLDKNYFDTRRIKLHTLVAAQKGEEMLEPYELETLTYGS</sequence>
<dbReference type="Pfam" id="PF13655">
    <property type="entry name" value="RVT_N"/>
    <property type="match status" value="1"/>
</dbReference>
<keyword evidence="2" id="KW-0695">RNA-directed DNA polymerase</keyword>
<dbReference type="InterPro" id="IPR000477">
    <property type="entry name" value="RT_dom"/>
</dbReference>
<dbReference type="NCBIfam" id="TIGR04416">
    <property type="entry name" value="group_II_RT_mat"/>
    <property type="match status" value="1"/>
</dbReference>
<dbReference type="InterPro" id="IPR013597">
    <property type="entry name" value="Mat_intron_G2"/>
</dbReference>